<name>A0A9P7H2I7_9HYPO</name>
<feature type="compositionally biased region" description="Low complexity" evidence="1">
    <location>
        <begin position="850"/>
        <end position="859"/>
    </location>
</feature>
<evidence type="ECO:0000313" key="3">
    <source>
        <dbReference type="Proteomes" id="UP000782241"/>
    </source>
</evidence>
<gene>
    <name evidence="2" type="ORF">KAF25_003210</name>
</gene>
<feature type="compositionally biased region" description="Basic residues" evidence="1">
    <location>
        <begin position="831"/>
        <end position="844"/>
    </location>
</feature>
<dbReference type="EMBL" id="JAGPUO010000009">
    <property type="protein sequence ID" value="KAG5660604.1"/>
    <property type="molecule type" value="Genomic_DNA"/>
</dbReference>
<organism evidence="2 3">
    <name type="scientific">Fusarium avenaceum</name>
    <dbReference type="NCBI Taxonomy" id="40199"/>
    <lineage>
        <taxon>Eukaryota</taxon>
        <taxon>Fungi</taxon>
        <taxon>Dikarya</taxon>
        <taxon>Ascomycota</taxon>
        <taxon>Pezizomycotina</taxon>
        <taxon>Sordariomycetes</taxon>
        <taxon>Hypocreomycetidae</taxon>
        <taxon>Hypocreales</taxon>
        <taxon>Nectriaceae</taxon>
        <taxon>Fusarium</taxon>
        <taxon>Fusarium tricinctum species complex</taxon>
    </lineage>
</organism>
<comment type="caution">
    <text evidence="2">The sequence shown here is derived from an EMBL/GenBank/DDBJ whole genome shotgun (WGS) entry which is preliminary data.</text>
</comment>
<evidence type="ECO:0000256" key="1">
    <source>
        <dbReference type="SAM" id="MobiDB-lite"/>
    </source>
</evidence>
<feature type="region of interest" description="Disordered" evidence="1">
    <location>
        <begin position="826"/>
        <end position="862"/>
    </location>
</feature>
<dbReference type="AlphaFoldDB" id="A0A9P7H2I7"/>
<feature type="region of interest" description="Disordered" evidence="1">
    <location>
        <begin position="463"/>
        <end position="491"/>
    </location>
</feature>
<accession>A0A9P7H2I7</accession>
<keyword evidence="3" id="KW-1185">Reference proteome</keyword>
<reference evidence="2" key="1">
    <citation type="submission" date="2021-04" db="EMBL/GenBank/DDBJ databases">
        <title>Draft genome of Fusarium avenaceum strain F156N33, isolated from an atmospheric sample in Virginia.</title>
        <authorList>
            <person name="Yang S."/>
            <person name="Vinatzer B.A."/>
            <person name="Coleman J."/>
        </authorList>
    </citation>
    <scope>NUCLEOTIDE SEQUENCE</scope>
    <source>
        <strain evidence="2">F156N33</strain>
    </source>
</reference>
<feature type="region of interest" description="Disordered" evidence="1">
    <location>
        <begin position="644"/>
        <end position="668"/>
    </location>
</feature>
<proteinExistence type="predicted"/>
<feature type="region of interest" description="Disordered" evidence="1">
    <location>
        <begin position="263"/>
        <end position="295"/>
    </location>
</feature>
<protein>
    <submittedName>
        <fullName evidence="2">Uncharacterized protein</fullName>
    </submittedName>
</protein>
<feature type="compositionally biased region" description="Polar residues" evidence="1">
    <location>
        <begin position="476"/>
        <end position="491"/>
    </location>
</feature>
<feature type="compositionally biased region" description="Polar residues" evidence="1">
    <location>
        <begin position="644"/>
        <end position="659"/>
    </location>
</feature>
<feature type="region of interest" description="Disordered" evidence="1">
    <location>
        <begin position="548"/>
        <end position="592"/>
    </location>
</feature>
<evidence type="ECO:0000313" key="2">
    <source>
        <dbReference type="EMBL" id="KAG5660604.1"/>
    </source>
</evidence>
<dbReference type="Proteomes" id="UP000782241">
    <property type="component" value="Unassembled WGS sequence"/>
</dbReference>
<sequence>MPFSKLLRLQDDKWNNPEDSIGAFIGYLRGGRYRCWEAAGPARLAFRELSPDIKDCLETSAVPPTDIVSWSIYMIGHSEKNAAPKILICSTDSKTRKDIRKLIKDSKIMEKYPGIGLGDVSALPDRHVIRQLSREAIEAILPFGCAIDGAVLADTSEPALGKRIFVVNPHDFSLRPATAGPIILQDGRCYQLTVAHAFRHTTELDHLPGKQIAEDDCDFDGMSDAEIDDESQYDEMIRKGSATPGEIDSDKASFMASFDAFSGEKHSSSTSESPPSDYLDTGSDPWPSAESTEDNRDFSKFDVTQLQYFGKLIFSSLTGSNPTLDYALLETSRVVGNSEKSYLITGSLLSRIGEIGSEDINVLARTSPYCPVEGRLTATPSYIRLPEQNTFQQVYPIRLDKPLHDGDCGTAVFGKGDHRFYGHIVAGGPGTNIAYLVPAEEISRDVQARLGFGLVWMPRQNEQHSKDDLQLGTGLSLDSTNSGEPSVRNPTTWKLEEPQRDQLLGTSIGVQQWLQQKRDPQPSQDLFINSRSLIVQKRRTKDTIDHVNDVLGAKSKPPSVQTTNSSASPASKKLPKRQNSCSTDDETTREYPLAKRHRSELKSHALHHMSSVSYGSVSSTQPATSLPLEELVGAAHGIQSQVRDIPSPSLSSHIGTGASSAKRDGAAGSPARRLVLPQDFEDTCESCVFWLFSPEQFSSRKRHTCYGRKEEISHILMHITDHHGLIRGRDPRNASRKYVASCQIHDPLVNARGACVKCSSLHNWNDRDSMDLTHNGVVVCLRCWRKFSKKEMKVHIDGPLCDYNTECSKARKVWILYTAFCSETQLPSKPHQNRTPRKSSHRLSPRPIHQGQQQFGQDQPVGPSLVPFVVGKTVSSLPSPNPDESTRLSKETDKMGLDMDYIGMHPYLQGPIEEADPPPLQPTDQGQDLALEKRRLLAILQGVGDMDSGYLTAQDTDLDNMFM</sequence>